<evidence type="ECO:0000259" key="8">
    <source>
        <dbReference type="PROSITE" id="PS50931"/>
    </source>
</evidence>
<proteinExistence type="inferred from homology"/>
<evidence type="ECO:0000256" key="4">
    <source>
        <dbReference type="ARBA" id="ARBA00023163"/>
    </source>
</evidence>
<evidence type="ECO:0000256" key="7">
    <source>
        <dbReference type="ARBA" id="ARBA00083243"/>
    </source>
</evidence>
<evidence type="ECO:0000313" key="9">
    <source>
        <dbReference type="EMBL" id="MBB3135912.1"/>
    </source>
</evidence>
<comment type="function">
    <text evidence="5">Transcriptional regulator of the ttuABCDE tartrate utilization operon.</text>
</comment>
<dbReference type="PANTHER" id="PTHR30126:SF40">
    <property type="entry name" value="HTH-TYPE TRANSCRIPTIONAL REGULATOR GLTR"/>
    <property type="match status" value="1"/>
</dbReference>
<dbReference type="InterPro" id="IPR036388">
    <property type="entry name" value="WH-like_DNA-bd_sf"/>
</dbReference>
<comment type="caution">
    <text evidence="9">The sequence shown here is derived from an EMBL/GenBank/DDBJ whole genome shotgun (WGS) entry which is preliminary data.</text>
</comment>
<dbReference type="CDD" id="cd05466">
    <property type="entry name" value="PBP2_LTTR_substrate"/>
    <property type="match status" value="1"/>
</dbReference>
<accession>A0A7W5BN12</accession>
<dbReference type="InterPro" id="IPR000847">
    <property type="entry name" value="LysR_HTH_N"/>
</dbReference>
<sequence length="318" mass="34464">MAQGIISKINMLQSIDLRKLKAFVTVAREGNVTRAAEQLHITQPAVTLQLKRLAADTGLTLFRRTSTGLELTQEGALLAAKAEQVLTALTDFGQTAGHLATRVRGKLRIGTIIDPEFTRLGAFLKALIESGPGIETTLRHGMSGDVPEGLRRNELDAGFYLGDPRDYDPSAEITGESAAPLFHARELAQLTYRVVAPPSLAGLVRGADWSQLASLPWIGTPQASVHNRLLSRLFTDLGVRQNIVAQVDQETSMVAMVRTGVGLSLCRESIALHEQQAHGLVIAENVKISTTLSFLCLEARIGDPSIMAAFDAIRRVWI</sequence>
<dbReference type="RefSeq" id="WP_245438490.1">
    <property type="nucleotide sequence ID" value="NZ_JACHXH010000012.1"/>
</dbReference>
<reference evidence="9 10" key="1">
    <citation type="submission" date="2020-08" db="EMBL/GenBank/DDBJ databases">
        <title>Genomic Encyclopedia of Type Strains, Phase III (KMG-III): the genomes of soil and plant-associated and newly described type strains.</title>
        <authorList>
            <person name="Whitman W."/>
        </authorList>
    </citation>
    <scope>NUCLEOTIDE SEQUENCE [LARGE SCALE GENOMIC DNA]</scope>
    <source>
        <strain evidence="9 10">CECT 4113</strain>
    </source>
</reference>
<dbReference type="Pfam" id="PF03466">
    <property type="entry name" value="LysR_substrate"/>
    <property type="match status" value="1"/>
</dbReference>
<dbReference type="FunFam" id="1.10.10.10:FF:000001">
    <property type="entry name" value="LysR family transcriptional regulator"/>
    <property type="match status" value="1"/>
</dbReference>
<organism evidence="9 10">
    <name type="scientific">Rhizobium pisi</name>
    <dbReference type="NCBI Taxonomy" id="574561"/>
    <lineage>
        <taxon>Bacteria</taxon>
        <taxon>Pseudomonadati</taxon>
        <taxon>Pseudomonadota</taxon>
        <taxon>Alphaproteobacteria</taxon>
        <taxon>Hyphomicrobiales</taxon>
        <taxon>Rhizobiaceae</taxon>
        <taxon>Rhizobium/Agrobacterium group</taxon>
        <taxon>Rhizobium</taxon>
    </lineage>
</organism>
<protein>
    <recommendedName>
        <fullName evidence="6">HTH-type transcriptional regulator TtuA</fullName>
    </recommendedName>
    <alternativeName>
        <fullName evidence="7">Tartrate utilization transcriptional regulator</fullName>
    </alternativeName>
</protein>
<evidence type="ECO:0000256" key="5">
    <source>
        <dbReference type="ARBA" id="ARBA00054626"/>
    </source>
</evidence>
<dbReference type="PROSITE" id="PS50931">
    <property type="entry name" value="HTH_LYSR"/>
    <property type="match status" value="1"/>
</dbReference>
<evidence type="ECO:0000256" key="6">
    <source>
        <dbReference type="ARBA" id="ARBA00067332"/>
    </source>
</evidence>
<dbReference type="GO" id="GO:0003700">
    <property type="term" value="F:DNA-binding transcription factor activity"/>
    <property type="evidence" value="ECO:0007669"/>
    <property type="project" value="InterPro"/>
</dbReference>
<keyword evidence="3 9" id="KW-0238">DNA-binding</keyword>
<dbReference type="Pfam" id="PF00126">
    <property type="entry name" value="HTH_1"/>
    <property type="match status" value="1"/>
</dbReference>
<dbReference type="PANTHER" id="PTHR30126">
    <property type="entry name" value="HTH-TYPE TRANSCRIPTIONAL REGULATOR"/>
    <property type="match status" value="1"/>
</dbReference>
<keyword evidence="4" id="KW-0804">Transcription</keyword>
<dbReference type="SUPFAM" id="SSF53850">
    <property type="entry name" value="Periplasmic binding protein-like II"/>
    <property type="match status" value="1"/>
</dbReference>
<name>A0A7W5BN12_9HYPH</name>
<dbReference type="GO" id="GO:0000976">
    <property type="term" value="F:transcription cis-regulatory region binding"/>
    <property type="evidence" value="ECO:0007669"/>
    <property type="project" value="TreeGrafter"/>
</dbReference>
<dbReference type="InterPro" id="IPR036390">
    <property type="entry name" value="WH_DNA-bd_sf"/>
</dbReference>
<dbReference type="EMBL" id="JACHXH010000012">
    <property type="protein sequence ID" value="MBB3135912.1"/>
    <property type="molecule type" value="Genomic_DNA"/>
</dbReference>
<dbReference type="SUPFAM" id="SSF46785">
    <property type="entry name" value="Winged helix' DNA-binding domain"/>
    <property type="match status" value="1"/>
</dbReference>
<evidence type="ECO:0000256" key="1">
    <source>
        <dbReference type="ARBA" id="ARBA00009437"/>
    </source>
</evidence>
<evidence type="ECO:0000313" key="10">
    <source>
        <dbReference type="Proteomes" id="UP000518315"/>
    </source>
</evidence>
<gene>
    <name evidence="9" type="ORF">FHS26_003659</name>
</gene>
<dbReference type="AlphaFoldDB" id="A0A7W5BN12"/>
<keyword evidence="2" id="KW-0805">Transcription regulation</keyword>
<dbReference type="InterPro" id="IPR005119">
    <property type="entry name" value="LysR_subst-bd"/>
</dbReference>
<evidence type="ECO:0000256" key="2">
    <source>
        <dbReference type="ARBA" id="ARBA00023015"/>
    </source>
</evidence>
<dbReference type="Proteomes" id="UP000518315">
    <property type="component" value="Unassembled WGS sequence"/>
</dbReference>
<feature type="domain" description="HTH lysR-type" evidence="8">
    <location>
        <begin position="15"/>
        <end position="72"/>
    </location>
</feature>
<dbReference type="Gene3D" id="1.10.10.10">
    <property type="entry name" value="Winged helix-like DNA-binding domain superfamily/Winged helix DNA-binding domain"/>
    <property type="match status" value="1"/>
</dbReference>
<keyword evidence="10" id="KW-1185">Reference proteome</keyword>
<comment type="similarity">
    <text evidence="1">Belongs to the LysR transcriptional regulatory family.</text>
</comment>
<evidence type="ECO:0000256" key="3">
    <source>
        <dbReference type="ARBA" id="ARBA00023125"/>
    </source>
</evidence>
<dbReference type="PRINTS" id="PR00039">
    <property type="entry name" value="HTHLYSR"/>
</dbReference>
<dbReference type="Gene3D" id="3.40.190.10">
    <property type="entry name" value="Periplasmic binding protein-like II"/>
    <property type="match status" value="2"/>
</dbReference>